<keyword evidence="2" id="KW-1185">Reference proteome</keyword>
<evidence type="ECO:0000313" key="2">
    <source>
        <dbReference type="Proteomes" id="UP000054560"/>
    </source>
</evidence>
<proteinExistence type="predicted"/>
<dbReference type="EMBL" id="KQ241849">
    <property type="protein sequence ID" value="KNC83265.1"/>
    <property type="molecule type" value="Genomic_DNA"/>
</dbReference>
<organism evidence="1 2">
    <name type="scientific">Sphaeroforma arctica JP610</name>
    <dbReference type="NCBI Taxonomy" id="667725"/>
    <lineage>
        <taxon>Eukaryota</taxon>
        <taxon>Ichthyosporea</taxon>
        <taxon>Ichthyophonida</taxon>
        <taxon>Sphaeroforma</taxon>
    </lineage>
</organism>
<protein>
    <submittedName>
        <fullName evidence="1">Uncharacterized protein</fullName>
    </submittedName>
</protein>
<dbReference type="OrthoDB" id="6111843at2759"/>
<gene>
    <name evidence="1" type="ORF">SARC_04481</name>
</gene>
<accession>A0A0L0G2G7</accession>
<sequence length="267" mass="30241">MSVKARKDMKAAGLFTLAGARVQQSYADMKTLSRGEAIVKPVFSRSRFDEVALNNAISFVLAEEIVGTLSWGKKRVKLSEDETCILPSLTRKLPSNVIYDRYTATHLIEKQLSRGSFYRVLAALTSKDEKLLTAVDYVTGTLVNDVIVQLQVFINDFCIDISKKKHLTTHLELMKTFLKQQYDKHVELEDDCSTHGIKFALEQPTNDKSGCGQQKCNGCDFIEYMYSQLQSIVQFATTKPFSVREDASRNCAYTWATVYVSKINKMR</sequence>
<dbReference type="GeneID" id="25904985"/>
<name>A0A0L0G2G7_9EUKA</name>
<dbReference type="RefSeq" id="XP_014157167.1">
    <property type="nucleotide sequence ID" value="XM_014301692.1"/>
</dbReference>
<evidence type="ECO:0000313" key="1">
    <source>
        <dbReference type="EMBL" id="KNC83265.1"/>
    </source>
</evidence>
<dbReference type="Proteomes" id="UP000054560">
    <property type="component" value="Unassembled WGS sequence"/>
</dbReference>
<dbReference type="AlphaFoldDB" id="A0A0L0G2G7"/>
<reference evidence="1 2" key="1">
    <citation type="submission" date="2011-02" db="EMBL/GenBank/DDBJ databases">
        <title>The Genome Sequence of Sphaeroforma arctica JP610.</title>
        <authorList>
            <consortium name="The Broad Institute Genome Sequencing Platform"/>
            <person name="Russ C."/>
            <person name="Cuomo C."/>
            <person name="Young S.K."/>
            <person name="Zeng Q."/>
            <person name="Gargeya S."/>
            <person name="Alvarado L."/>
            <person name="Berlin A."/>
            <person name="Chapman S.B."/>
            <person name="Chen Z."/>
            <person name="Freedman E."/>
            <person name="Gellesch M."/>
            <person name="Goldberg J."/>
            <person name="Griggs A."/>
            <person name="Gujja S."/>
            <person name="Heilman E."/>
            <person name="Heiman D."/>
            <person name="Howarth C."/>
            <person name="Mehta T."/>
            <person name="Neiman D."/>
            <person name="Pearson M."/>
            <person name="Roberts A."/>
            <person name="Saif S."/>
            <person name="Shea T."/>
            <person name="Shenoy N."/>
            <person name="Sisk P."/>
            <person name="Stolte C."/>
            <person name="Sykes S."/>
            <person name="White J."/>
            <person name="Yandava C."/>
            <person name="Burger G."/>
            <person name="Gray M.W."/>
            <person name="Holland P.W.H."/>
            <person name="King N."/>
            <person name="Lang F.B.F."/>
            <person name="Roger A.J."/>
            <person name="Ruiz-Trillo I."/>
            <person name="Haas B."/>
            <person name="Nusbaum C."/>
            <person name="Birren B."/>
        </authorList>
    </citation>
    <scope>NUCLEOTIDE SEQUENCE [LARGE SCALE GENOMIC DNA]</scope>
    <source>
        <strain evidence="1 2">JP610</strain>
    </source>
</reference>